<evidence type="ECO:0000313" key="5">
    <source>
        <dbReference type="EMBL" id="ADO73561.1"/>
    </source>
</evidence>
<protein>
    <recommendedName>
        <fullName evidence="1">thymidylate synthase</fullName>
        <ecNumber evidence="1">2.1.1.45</ecNumber>
    </recommendedName>
</protein>
<dbReference type="InterPro" id="IPR000398">
    <property type="entry name" value="Thymidylate_synthase"/>
</dbReference>
<gene>
    <name evidence="5" type="primary">thyA</name>
    <name evidence="5" type="ordered locus">STAUR_5799</name>
</gene>
<dbReference type="InterPro" id="IPR036926">
    <property type="entry name" value="Thymidate_synth/dCMP_Mease_sf"/>
</dbReference>
<dbReference type="KEGG" id="sur:STAUR_5799"/>
<dbReference type="PANTHER" id="PTHR11548:SF9">
    <property type="entry name" value="THYMIDYLATE SYNTHASE"/>
    <property type="match status" value="1"/>
</dbReference>
<dbReference type="eggNOG" id="COG0207">
    <property type="taxonomic scope" value="Bacteria"/>
</dbReference>
<dbReference type="EMBL" id="CP002271">
    <property type="protein sequence ID" value="ADO73561.1"/>
    <property type="molecule type" value="Genomic_DNA"/>
</dbReference>
<feature type="domain" description="Thymidylate synthase/dCMP hydroxymethylase" evidence="4">
    <location>
        <begin position="59"/>
        <end position="234"/>
    </location>
</feature>
<dbReference type="GO" id="GO:0006231">
    <property type="term" value="P:dTMP biosynthetic process"/>
    <property type="evidence" value="ECO:0007669"/>
    <property type="project" value="InterPro"/>
</dbReference>
<dbReference type="Proteomes" id="UP000001351">
    <property type="component" value="Chromosome"/>
</dbReference>
<dbReference type="Pfam" id="PF00303">
    <property type="entry name" value="Thymidylat_synt"/>
    <property type="match status" value="1"/>
</dbReference>
<dbReference type="SUPFAM" id="SSF55831">
    <property type="entry name" value="Thymidylate synthase/dCMP hydroxymethylase"/>
    <property type="match status" value="1"/>
</dbReference>
<dbReference type="InterPro" id="IPR023451">
    <property type="entry name" value="Thymidate_synth/dCMP_Mease_dom"/>
</dbReference>
<dbReference type="Gene3D" id="3.30.572.10">
    <property type="entry name" value="Thymidylate synthase/dCMP hydroxymethylase domain"/>
    <property type="match status" value="1"/>
</dbReference>
<proteinExistence type="predicted"/>
<name>E3FXE8_STIAD</name>
<dbReference type="PANTHER" id="PTHR11548">
    <property type="entry name" value="THYMIDYLATE SYNTHASE 1"/>
    <property type="match status" value="1"/>
</dbReference>
<dbReference type="GO" id="GO:0032259">
    <property type="term" value="P:methylation"/>
    <property type="evidence" value="ECO:0007669"/>
    <property type="project" value="UniProtKB-KW"/>
</dbReference>
<keyword evidence="2 5" id="KW-0489">Methyltransferase</keyword>
<accession>E3FXE8</accession>
<dbReference type="CDD" id="cd00351">
    <property type="entry name" value="TS_Pyrimidine_HMase"/>
    <property type="match status" value="1"/>
</dbReference>
<dbReference type="GO" id="GO:0005829">
    <property type="term" value="C:cytosol"/>
    <property type="evidence" value="ECO:0007669"/>
    <property type="project" value="TreeGrafter"/>
</dbReference>
<dbReference type="HOGENOM" id="CLU_066856_0_0_7"/>
<evidence type="ECO:0000256" key="3">
    <source>
        <dbReference type="ARBA" id="ARBA00022679"/>
    </source>
</evidence>
<dbReference type="PRINTS" id="PR00108">
    <property type="entry name" value="THYMDSNTHASE"/>
</dbReference>
<keyword evidence="6" id="KW-1185">Reference proteome</keyword>
<dbReference type="STRING" id="378806.STAUR_5799"/>
<evidence type="ECO:0000313" key="6">
    <source>
        <dbReference type="Proteomes" id="UP000001351"/>
    </source>
</evidence>
<dbReference type="EC" id="2.1.1.45" evidence="1"/>
<evidence type="ECO:0000259" key="4">
    <source>
        <dbReference type="Pfam" id="PF00303"/>
    </source>
</evidence>
<evidence type="ECO:0000256" key="1">
    <source>
        <dbReference type="ARBA" id="ARBA00011947"/>
    </source>
</evidence>
<dbReference type="GO" id="GO:0004799">
    <property type="term" value="F:thymidylate synthase activity"/>
    <property type="evidence" value="ECO:0007669"/>
    <property type="project" value="UniProtKB-EC"/>
</dbReference>
<organism evidence="5 6">
    <name type="scientific">Stigmatella aurantiaca (strain DW4/3-1)</name>
    <dbReference type="NCBI Taxonomy" id="378806"/>
    <lineage>
        <taxon>Bacteria</taxon>
        <taxon>Pseudomonadati</taxon>
        <taxon>Myxococcota</taxon>
        <taxon>Myxococcia</taxon>
        <taxon>Myxococcales</taxon>
        <taxon>Cystobacterineae</taxon>
        <taxon>Archangiaceae</taxon>
        <taxon>Stigmatella</taxon>
    </lineage>
</organism>
<evidence type="ECO:0000256" key="2">
    <source>
        <dbReference type="ARBA" id="ARBA00022603"/>
    </source>
</evidence>
<reference evidence="5 6" key="1">
    <citation type="journal article" date="2011" name="Mol. Biol. Evol.">
        <title>Comparative genomic analysis of fruiting body formation in Myxococcales.</title>
        <authorList>
            <person name="Huntley S."/>
            <person name="Hamann N."/>
            <person name="Wegener-Feldbrugge S."/>
            <person name="Treuner-Lange A."/>
            <person name="Kube M."/>
            <person name="Reinhardt R."/>
            <person name="Klages S."/>
            <person name="Muller R."/>
            <person name="Ronning C.M."/>
            <person name="Nierman W.C."/>
            <person name="Sogaard-Andersen L."/>
        </authorList>
    </citation>
    <scope>NUCLEOTIDE SEQUENCE [LARGE SCALE GENOMIC DNA]</scope>
    <source>
        <strain evidence="5 6">DW4/3-1</strain>
    </source>
</reference>
<keyword evidence="3 5" id="KW-0808">Transferase</keyword>
<dbReference type="AlphaFoldDB" id="E3FXE8"/>
<dbReference type="InterPro" id="IPR045097">
    <property type="entry name" value="Thymidate_synth/dCMP_Mease"/>
</dbReference>
<sequence length="336" mass="38460">MKAMLRFDTFDAAYLHGLRWIYESPQFRVAPRGFASRENLGFCFELTDPLARVSCAPERKTNIIFNFAEALWYLSGQADLEQISYYAPSIRKYSMDGRTLTGTAYGAKLFRFGGAAINQWNRAVDLLKEDPNTKRAVLQIFDAHELLIQDNIDVSCTLGLQFFVREGRLYAAAYMRANDAFRGVVSDIFSFTFLQEMMARQLGLKVGSYFHYVGSFHIYEPDIAAVERLLSAAPPAADASRERPAMPEGDNWESVRSVLYFEQELRHGRHQFTRDSLAQTGLPSYWQQVLALFEVYRQIRQEGHLDAGFLDCLLPFYQRLVLNRWGSLLSSKGEKS</sequence>